<reference evidence="13" key="1">
    <citation type="submission" date="2018-02" db="EMBL/GenBank/DDBJ databases">
        <title>Genome-wide identification of KT/HAK/KUP family transporter genes in strawberry and responses to abiotic stresses.</title>
        <authorList>
            <person name="Chen X."/>
            <person name="Wang J."/>
            <person name="Zhao M."/>
        </authorList>
    </citation>
    <scope>NUCLEOTIDE SEQUENCE</scope>
    <source>
        <tissue evidence="13">Flower and seedlings</tissue>
    </source>
</reference>
<sequence>MDGYFLPINPRHPISFQRSKQVIIIINKMAEKVESMREPAETELTEGEELEKKNEQMKERKVSWAKLRRVDSLNLEAGRVTMSHHHGSQVNWRRTLSLAFQSIGIVYGDIGTSPLYVYSSTFTDGIDHTDDIIGVLSLIIYTIALLPMLKYVFIVLFANDNGDGGTFALYSLICRYAKVSLIPNNQPEDRQLSNYKLDLPSNELKRAQTIKKKLENSKMAQYILFIVTIMGTSMVIGDGVLTPSISVLSAVSGIDSLGKNAVVGVSVLILVALFSVQRFGTDKVGFAFAPIITVWFLFISGIGLYNLFVHDIGVLRAFNPMYMVQYFQRNGKKGWVSLGGIFLCITGTEAMFADLGHFNVKAIQSIIHLHALLLMLSLLLLLSSRLQSSAVASTVIDASNRPHRVSFSCVTFPALITAYCGQAAYLRKFPHEVEKTFYSSIPDPLYWPTFVVAVAAAIIASQAMISGAFAIISQSLSLGCFPRVKVVHTSANYEGQVYIPEVNYMLMIACVVVTAAFQTTEKIGNAYGIAVVSVMVITTGLLTLIMLVIWKTSIWLIALFLVGFLSIEVIYLSSVLYKFVQGGFLPLVFSSFLMAIMAIWHYVHKKRYMFELNNKVSSEYMRQLASNPNINRVPGIGLLYSELVQGIPPIFSHFISNIPSIHSVVVIVSIKPIPLSKVAVEERFLFRQLEPREYRMFRCVARYGYNDRMEEPKEFEQQLIENLKEFIRHEHFVLEGEAPGNVEVEAVQQPNPSSGSSPSIQSFNAARSANSSNRIVSSRIVSVPIRGAEEEMQFVQAEMEKGIVYLLGETEVVAAENASFFKKLIVNYVYDFLRKNFRQGETIMAIPRSRLLRVGMTYEI</sequence>
<feature type="transmembrane region" description="Helical" evidence="10">
    <location>
        <begin position="556"/>
        <end position="577"/>
    </location>
</feature>
<keyword evidence="3" id="KW-0813">Transport</keyword>
<evidence type="ECO:0000256" key="9">
    <source>
        <dbReference type="ARBA" id="ARBA00023136"/>
    </source>
</evidence>
<dbReference type="InterPro" id="IPR053951">
    <property type="entry name" value="K_trans_N"/>
</dbReference>
<feature type="transmembrane region" description="Helical" evidence="10">
    <location>
        <begin position="405"/>
        <end position="425"/>
    </location>
</feature>
<evidence type="ECO:0000256" key="4">
    <source>
        <dbReference type="ARBA" id="ARBA00022538"/>
    </source>
</evidence>
<dbReference type="Pfam" id="PF02705">
    <property type="entry name" value="K_trans"/>
    <property type="match status" value="2"/>
</dbReference>
<organism evidence="13">
    <name type="scientific">Fragaria vesca subsp. vesca</name>
    <dbReference type="NCBI Taxonomy" id="101020"/>
    <lineage>
        <taxon>Eukaryota</taxon>
        <taxon>Viridiplantae</taxon>
        <taxon>Streptophyta</taxon>
        <taxon>Embryophyta</taxon>
        <taxon>Tracheophyta</taxon>
        <taxon>Spermatophyta</taxon>
        <taxon>Magnoliopsida</taxon>
        <taxon>eudicotyledons</taxon>
        <taxon>Gunneridae</taxon>
        <taxon>Pentapetalae</taxon>
        <taxon>rosids</taxon>
        <taxon>fabids</taxon>
        <taxon>Rosales</taxon>
        <taxon>Rosaceae</taxon>
        <taxon>Rosoideae</taxon>
        <taxon>Potentilleae</taxon>
        <taxon>Fragariinae</taxon>
        <taxon>Fragaria</taxon>
    </lineage>
</organism>
<keyword evidence="5 10" id="KW-0812">Transmembrane</keyword>
<feature type="transmembrane region" description="Helical" evidence="10">
    <location>
        <begin position="365"/>
        <end position="384"/>
    </location>
</feature>
<evidence type="ECO:0000259" key="11">
    <source>
        <dbReference type="Pfam" id="PF02705"/>
    </source>
</evidence>
<comment type="subcellular location">
    <subcellularLocation>
        <location evidence="1">Cell membrane</location>
        <topology evidence="1">Multi-pass membrane protein</topology>
    </subcellularLocation>
</comment>
<keyword evidence="4" id="KW-0633">Potassium transport</keyword>
<gene>
    <name evidence="13" type="primary">KUP14</name>
</gene>
<feature type="transmembrane region" description="Helical" evidence="10">
    <location>
        <begin position="526"/>
        <end position="549"/>
    </location>
</feature>
<dbReference type="GO" id="GO:0005886">
    <property type="term" value="C:plasma membrane"/>
    <property type="evidence" value="ECO:0007669"/>
    <property type="project" value="UniProtKB-SubCell"/>
</dbReference>
<evidence type="ECO:0000256" key="5">
    <source>
        <dbReference type="ARBA" id="ARBA00022692"/>
    </source>
</evidence>
<comment type="similarity">
    <text evidence="2">Belongs to the HAK/KUP transporter (TC 2.A.72.3) family.</text>
</comment>
<dbReference type="GO" id="GO:0015079">
    <property type="term" value="F:potassium ion transmembrane transporter activity"/>
    <property type="evidence" value="ECO:0007669"/>
    <property type="project" value="InterPro"/>
</dbReference>
<dbReference type="InterPro" id="IPR003855">
    <property type="entry name" value="K+_transporter"/>
</dbReference>
<evidence type="ECO:0000256" key="8">
    <source>
        <dbReference type="ARBA" id="ARBA00023065"/>
    </source>
</evidence>
<evidence type="ECO:0000256" key="6">
    <source>
        <dbReference type="ARBA" id="ARBA00022958"/>
    </source>
</evidence>
<evidence type="ECO:0000256" key="2">
    <source>
        <dbReference type="ARBA" id="ARBA00008440"/>
    </source>
</evidence>
<dbReference type="PANTHER" id="PTHR30540:SF94">
    <property type="entry name" value="POTASSIUM TRANSPORTER 5"/>
    <property type="match status" value="1"/>
</dbReference>
<keyword evidence="7 10" id="KW-1133">Transmembrane helix</keyword>
<dbReference type="AlphaFoldDB" id="A0A5J5ZZK3"/>
<evidence type="ECO:0000256" key="10">
    <source>
        <dbReference type="SAM" id="Phobius"/>
    </source>
</evidence>
<keyword evidence="6" id="KW-0630">Potassium</keyword>
<dbReference type="PANTHER" id="PTHR30540">
    <property type="entry name" value="OSMOTIC STRESS POTASSIUM TRANSPORTER"/>
    <property type="match status" value="1"/>
</dbReference>
<evidence type="ECO:0000259" key="12">
    <source>
        <dbReference type="Pfam" id="PF22776"/>
    </source>
</evidence>
<proteinExistence type="evidence at transcript level"/>
<feature type="domain" description="K+ potassium transporter integral membrane" evidence="11">
    <location>
        <begin position="399"/>
        <end position="619"/>
    </location>
</feature>
<feature type="transmembrane region" description="Helical" evidence="10">
    <location>
        <begin position="583"/>
        <end position="603"/>
    </location>
</feature>
<feature type="transmembrane region" description="Helical" evidence="10">
    <location>
        <begin position="286"/>
        <end position="308"/>
    </location>
</feature>
<evidence type="ECO:0000256" key="3">
    <source>
        <dbReference type="ARBA" id="ARBA00022448"/>
    </source>
</evidence>
<name>A0A5J5ZZK3_FRAVE</name>
<keyword evidence="9 10" id="KW-0472">Membrane</keyword>
<feature type="transmembrane region" description="Helical" evidence="10">
    <location>
        <begin position="335"/>
        <end position="353"/>
    </location>
</feature>
<feature type="transmembrane region" description="Helical" evidence="10">
    <location>
        <begin position="261"/>
        <end position="280"/>
    </location>
</feature>
<feature type="transmembrane region" description="Helical" evidence="10">
    <location>
        <begin position="138"/>
        <end position="158"/>
    </location>
</feature>
<accession>A0A5J5ZZK3</accession>
<feature type="transmembrane region" description="Helical" evidence="10">
    <location>
        <begin position="445"/>
        <end position="472"/>
    </location>
</feature>
<keyword evidence="8" id="KW-0406">Ion transport</keyword>
<dbReference type="Pfam" id="PF22776">
    <property type="entry name" value="K_trans_C"/>
    <property type="match status" value="1"/>
</dbReference>
<dbReference type="EMBL" id="MG993120">
    <property type="protein sequence ID" value="QAU20972.1"/>
    <property type="molecule type" value="mRNA"/>
</dbReference>
<evidence type="ECO:0000256" key="7">
    <source>
        <dbReference type="ARBA" id="ARBA00022989"/>
    </source>
</evidence>
<feature type="domain" description="K+ potassium transporter integral membrane" evidence="11">
    <location>
        <begin position="98"/>
        <end position="376"/>
    </location>
</feature>
<dbReference type="InterPro" id="IPR053952">
    <property type="entry name" value="K_trans_C"/>
</dbReference>
<feature type="domain" description="K+ potassium transporter C-terminal" evidence="12">
    <location>
        <begin position="634"/>
        <end position="860"/>
    </location>
</feature>
<evidence type="ECO:0000313" key="13">
    <source>
        <dbReference type="EMBL" id="QAU20972.1"/>
    </source>
</evidence>
<protein>
    <submittedName>
        <fullName evidence="13">K transporter protein</fullName>
    </submittedName>
</protein>
<feature type="transmembrane region" description="Helical" evidence="10">
    <location>
        <begin position="222"/>
        <end position="241"/>
    </location>
</feature>
<evidence type="ECO:0000256" key="1">
    <source>
        <dbReference type="ARBA" id="ARBA00004651"/>
    </source>
</evidence>